<dbReference type="SUPFAM" id="SSF51735">
    <property type="entry name" value="NAD(P)-binding Rossmann-fold domains"/>
    <property type="match status" value="1"/>
</dbReference>
<dbReference type="Gene3D" id="3.30.160.110">
    <property type="entry name" value="Siroheme synthase, domain 2"/>
    <property type="match status" value="1"/>
</dbReference>
<evidence type="ECO:0000256" key="4">
    <source>
        <dbReference type="ARBA" id="ARBA00023027"/>
    </source>
</evidence>
<dbReference type="PANTHER" id="PTHR35330">
    <property type="entry name" value="SIROHEME BIOSYNTHESIS PROTEIN MET8"/>
    <property type="match status" value="1"/>
</dbReference>
<dbReference type="Gene3D" id="3.40.50.720">
    <property type="entry name" value="NAD(P)-binding Rossmann-like Domain"/>
    <property type="match status" value="1"/>
</dbReference>
<organism evidence="8 9">
    <name type="scientific">Danxiaibacter flavus</name>
    <dbReference type="NCBI Taxonomy" id="3049108"/>
    <lineage>
        <taxon>Bacteria</taxon>
        <taxon>Pseudomonadati</taxon>
        <taxon>Bacteroidota</taxon>
        <taxon>Chitinophagia</taxon>
        <taxon>Chitinophagales</taxon>
        <taxon>Chitinophagaceae</taxon>
        <taxon>Danxiaibacter</taxon>
    </lineage>
</organism>
<evidence type="ECO:0000256" key="2">
    <source>
        <dbReference type="ARBA" id="ARBA00012400"/>
    </source>
</evidence>
<dbReference type="InterPro" id="IPR036291">
    <property type="entry name" value="NAD(P)-bd_dom_sf"/>
</dbReference>
<keyword evidence="4" id="KW-0520">NAD</keyword>
<comment type="catalytic activity">
    <reaction evidence="6">
        <text>precorrin-2 + NAD(+) = sirohydrochlorin + NADH + 2 H(+)</text>
        <dbReference type="Rhea" id="RHEA:15613"/>
        <dbReference type="ChEBI" id="CHEBI:15378"/>
        <dbReference type="ChEBI" id="CHEBI:57540"/>
        <dbReference type="ChEBI" id="CHEBI:57945"/>
        <dbReference type="ChEBI" id="CHEBI:58351"/>
        <dbReference type="ChEBI" id="CHEBI:58827"/>
        <dbReference type="EC" id="1.3.1.76"/>
    </reaction>
</comment>
<dbReference type="InterPro" id="IPR028281">
    <property type="entry name" value="Sirohaem_synthase_central"/>
</dbReference>
<dbReference type="PANTHER" id="PTHR35330:SF1">
    <property type="entry name" value="SIROHEME BIOSYNTHESIS PROTEIN MET8"/>
    <property type="match status" value="1"/>
</dbReference>
<proteinExistence type="predicted"/>
<comment type="pathway">
    <text evidence="1">Porphyrin-containing compound metabolism; siroheme biosynthesis; sirohydrochlorin from precorrin-2: step 1/1.</text>
</comment>
<accession>A0ABV3ZBA5</accession>
<dbReference type="EMBL" id="JAULBC010000002">
    <property type="protein sequence ID" value="MEX6687146.1"/>
    <property type="molecule type" value="Genomic_DNA"/>
</dbReference>
<protein>
    <recommendedName>
        <fullName evidence="2">precorrin-2 dehydrogenase</fullName>
        <ecNumber evidence="2">1.3.1.76</ecNumber>
    </recommendedName>
</protein>
<keyword evidence="9" id="KW-1185">Reference proteome</keyword>
<gene>
    <name evidence="8" type="ORF">QTN47_06550</name>
</gene>
<dbReference type="SUPFAM" id="SSF75615">
    <property type="entry name" value="Siroheme synthase middle domains-like"/>
    <property type="match status" value="1"/>
</dbReference>
<evidence type="ECO:0000259" key="7">
    <source>
        <dbReference type="Pfam" id="PF14824"/>
    </source>
</evidence>
<dbReference type="InterPro" id="IPR006367">
    <property type="entry name" value="Sirohaem_synthase_N"/>
</dbReference>
<evidence type="ECO:0000256" key="3">
    <source>
        <dbReference type="ARBA" id="ARBA00023002"/>
    </source>
</evidence>
<evidence type="ECO:0000256" key="5">
    <source>
        <dbReference type="ARBA" id="ARBA00023244"/>
    </source>
</evidence>
<comment type="caution">
    <text evidence="8">The sequence shown here is derived from an EMBL/GenBank/DDBJ whole genome shotgun (WGS) entry which is preliminary data.</text>
</comment>
<feature type="domain" description="Siroheme synthase central" evidence="7">
    <location>
        <begin position="133"/>
        <end position="154"/>
    </location>
</feature>
<dbReference type="Pfam" id="PF13241">
    <property type="entry name" value="NAD_binding_7"/>
    <property type="match status" value="1"/>
</dbReference>
<dbReference type="EC" id="1.3.1.76" evidence="2"/>
<keyword evidence="3" id="KW-0560">Oxidoreductase</keyword>
<dbReference type="Pfam" id="PF14824">
    <property type="entry name" value="Sirohm_synth_M"/>
    <property type="match status" value="1"/>
</dbReference>
<evidence type="ECO:0000313" key="9">
    <source>
        <dbReference type="Proteomes" id="UP001560573"/>
    </source>
</evidence>
<dbReference type="Proteomes" id="UP001560573">
    <property type="component" value="Unassembled WGS sequence"/>
</dbReference>
<sequence>MDNLTSTSNINKLFPVFFKLEQLRVLLIGGGNVALEKLQAIINNSPNTKVKVITRAVNEDFSALANANENVCVAIGDYDASYLNESDLVIAAVNDIATSEQIRNDAKQAGKLINVADKPELCDFYLGSIVTKGSLKLAISTNGKSPTVAKRLKEVFNELLPDELEQVLDNLQQIRNELKGDFQHKVSELNKITKTLIEKPAPKDAEDYWFL</sequence>
<name>A0ABV3ZBA5_9BACT</name>
<evidence type="ECO:0000256" key="1">
    <source>
        <dbReference type="ARBA" id="ARBA00005010"/>
    </source>
</evidence>
<evidence type="ECO:0000313" key="8">
    <source>
        <dbReference type="EMBL" id="MEX6687146.1"/>
    </source>
</evidence>
<keyword evidence="5" id="KW-0627">Porphyrin biosynthesis</keyword>
<reference evidence="8 9" key="1">
    <citation type="submission" date="2023-07" db="EMBL/GenBank/DDBJ databases">
        <authorList>
            <person name="Lian W.-H."/>
        </authorList>
    </citation>
    <scope>NUCLEOTIDE SEQUENCE [LARGE SCALE GENOMIC DNA]</scope>
    <source>
        <strain evidence="8 9">SYSU DXS3180</strain>
    </source>
</reference>
<evidence type="ECO:0000256" key="6">
    <source>
        <dbReference type="ARBA" id="ARBA00047561"/>
    </source>
</evidence>
<dbReference type="InterPro" id="IPR028161">
    <property type="entry name" value="Met8-like"/>
</dbReference>
<dbReference type="RefSeq" id="WP_369328550.1">
    <property type="nucleotide sequence ID" value="NZ_JAULBC010000002.1"/>
</dbReference>
<dbReference type="NCBIfam" id="TIGR01470">
    <property type="entry name" value="cysG_Nterm"/>
    <property type="match status" value="1"/>
</dbReference>